<feature type="domain" description="Anti-sigma K factor RskA C-terminal" evidence="3">
    <location>
        <begin position="114"/>
        <end position="237"/>
    </location>
</feature>
<feature type="transmembrane region" description="Helical" evidence="2">
    <location>
        <begin position="111"/>
        <end position="130"/>
    </location>
</feature>
<keyword evidence="2" id="KW-0812">Transmembrane</keyword>
<keyword evidence="5" id="KW-1185">Reference proteome</keyword>
<dbReference type="OrthoDB" id="9816387at2"/>
<dbReference type="InterPro" id="IPR051474">
    <property type="entry name" value="Anti-sigma-K/W_factor"/>
</dbReference>
<keyword evidence="2" id="KW-1133">Transmembrane helix</keyword>
<evidence type="ECO:0000256" key="1">
    <source>
        <dbReference type="SAM" id="MobiDB-lite"/>
    </source>
</evidence>
<gene>
    <name evidence="4" type="ORF">FS320_40835</name>
</gene>
<reference evidence="4 5" key="1">
    <citation type="journal article" date="2019" name="Syst. Appl. Microbiol.">
        <title>Microvirga tunisiensis sp. nov., a root nodule symbiotic bacterium isolated from Lupinus micranthus and L. luteus grown in Northern Tunisia.</title>
        <authorList>
            <person name="Msaddak A."/>
            <person name="Rejili M."/>
            <person name="Duran D."/>
            <person name="Mars M."/>
            <person name="Palacios J.M."/>
            <person name="Ruiz-Argueso T."/>
            <person name="Rey L."/>
            <person name="Imperial J."/>
        </authorList>
    </citation>
    <scope>NUCLEOTIDE SEQUENCE [LARGE SCALE GENOMIC DNA]</scope>
    <source>
        <strain evidence="4 5">Lmie10</strain>
    </source>
</reference>
<keyword evidence="2" id="KW-0472">Membrane</keyword>
<name>A0A5N7MW06_9HYPH</name>
<dbReference type="InterPro" id="IPR018764">
    <property type="entry name" value="RskA_C"/>
</dbReference>
<sequence>MSTGITPDRDRLAAEYVLGVLEGEERREAERLAENDREFQVAVAQWQARLAEVDETASPEPASEALWQSIAADLGEQASPEPTQASAPAAVPGPHTAVLALWRSLRFWRGAGLVGAFASLLLALGVGMLATRAVREPVLIAVLLTNENRPAAVVNAFADGTAELIPLEGLEIPPGRALEVWAIPGANQSPISVGVVSQRRSLRLNLDRVPGLRPDQVIAISVEPPQGSPTGQPTGPVIIKGNTSTAL</sequence>
<comment type="caution">
    <text evidence="4">The sequence shown here is derived from an EMBL/GenBank/DDBJ whole genome shotgun (WGS) entry which is preliminary data.</text>
</comment>
<evidence type="ECO:0000256" key="2">
    <source>
        <dbReference type="SAM" id="Phobius"/>
    </source>
</evidence>
<dbReference type="Pfam" id="PF10099">
    <property type="entry name" value="RskA_C"/>
    <property type="match status" value="1"/>
</dbReference>
<organism evidence="4 5">
    <name type="scientific">Microvirga tunisiensis</name>
    <dbReference type="NCBI Taxonomy" id="2108360"/>
    <lineage>
        <taxon>Bacteria</taxon>
        <taxon>Pseudomonadati</taxon>
        <taxon>Pseudomonadota</taxon>
        <taxon>Alphaproteobacteria</taxon>
        <taxon>Hyphomicrobiales</taxon>
        <taxon>Methylobacteriaceae</taxon>
        <taxon>Microvirga</taxon>
    </lineage>
</organism>
<evidence type="ECO:0000313" key="4">
    <source>
        <dbReference type="EMBL" id="MPR31088.1"/>
    </source>
</evidence>
<accession>A0A5N7MW06</accession>
<dbReference type="RefSeq" id="WP_152718247.1">
    <property type="nucleotide sequence ID" value="NZ_VOSJ01000578.1"/>
</dbReference>
<dbReference type="GO" id="GO:0006417">
    <property type="term" value="P:regulation of translation"/>
    <property type="evidence" value="ECO:0007669"/>
    <property type="project" value="TreeGrafter"/>
</dbReference>
<dbReference type="GO" id="GO:0016989">
    <property type="term" value="F:sigma factor antagonist activity"/>
    <property type="evidence" value="ECO:0007669"/>
    <property type="project" value="TreeGrafter"/>
</dbReference>
<dbReference type="PANTHER" id="PTHR37461">
    <property type="entry name" value="ANTI-SIGMA-K FACTOR RSKA"/>
    <property type="match status" value="1"/>
</dbReference>
<dbReference type="AlphaFoldDB" id="A0A5N7MW06"/>
<dbReference type="Proteomes" id="UP000403266">
    <property type="component" value="Unassembled WGS sequence"/>
</dbReference>
<dbReference type="EMBL" id="VOSK01000538">
    <property type="protein sequence ID" value="MPR31088.1"/>
    <property type="molecule type" value="Genomic_DNA"/>
</dbReference>
<dbReference type="GO" id="GO:0005886">
    <property type="term" value="C:plasma membrane"/>
    <property type="evidence" value="ECO:0007669"/>
    <property type="project" value="InterPro"/>
</dbReference>
<evidence type="ECO:0000313" key="5">
    <source>
        <dbReference type="Proteomes" id="UP000403266"/>
    </source>
</evidence>
<feature type="region of interest" description="Disordered" evidence="1">
    <location>
        <begin position="222"/>
        <end position="247"/>
    </location>
</feature>
<dbReference type="PANTHER" id="PTHR37461:SF1">
    <property type="entry name" value="ANTI-SIGMA-K FACTOR RSKA"/>
    <property type="match status" value="1"/>
</dbReference>
<protein>
    <recommendedName>
        <fullName evidence="3">Anti-sigma K factor RskA C-terminal domain-containing protein</fullName>
    </recommendedName>
</protein>
<feature type="compositionally biased region" description="Low complexity" evidence="1">
    <location>
        <begin position="224"/>
        <end position="236"/>
    </location>
</feature>
<evidence type="ECO:0000259" key="3">
    <source>
        <dbReference type="Pfam" id="PF10099"/>
    </source>
</evidence>
<proteinExistence type="predicted"/>